<evidence type="ECO:0000313" key="13">
    <source>
        <dbReference type="EMBL" id="KAL3230642.1"/>
    </source>
</evidence>
<evidence type="ECO:0000313" key="14">
    <source>
        <dbReference type="Proteomes" id="UP001623330"/>
    </source>
</evidence>
<keyword evidence="8" id="KW-0406">Ion transport</keyword>
<dbReference type="EMBL" id="JBEVYD010000009">
    <property type="protein sequence ID" value="KAL3230642.1"/>
    <property type="molecule type" value="Genomic_DNA"/>
</dbReference>
<dbReference type="SFLD" id="SFLDF00463">
    <property type="entry name" value="AIM14"/>
    <property type="match status" value="1"/>
</dbReference>
<evidence type="ECO:0000256" key="11">
    <source>
        <dbReference type="SAM" id="Phobius"/>
    </source>
</evidence>
<dbReference type="Pfam" id="PF01794">
    <property type="entry name" value="Ferric_reduct"/>
    <property type="match status" value="1"/>
</dbReference>
<evidence type="ECO:0000256" key="10">
    <source>
        <dbReference type="SAM" id="MobiDB-lite"/>
    </source>
</evidence>
<feature type="transmembrane region" description="Helical" evidence="11">
    <location>
        <begin position="232"/>
        <end position="249"/>
    </location>
</feature>
<feature type="transmembrane region" description="Helical" evidence="11">
    <location>
        <begin position="24"/>
        <end position="44"/>
    </location>
</feature>
<evidence type="ECO:0000256" key="5">
    <source>
        <dbReference type="ARBA" id="ARBA00022982"/>
    </source>
</evidence>
<organism evidence="13 14">
    <name type="scientific">Nakaseomyces bracarensis</name>
    <dbReference type="NCBI Taxonomy" id="273131"/>
    <lineage>
        <taxon>Eukaryota</taxon>
        <taxon>Fungi</taxon>
        <taxon>Dikarya</taxon>
        <taxon>Ascomycota</taxon>
        <taxon>Saccharomycotina</taxon>
        <taxon>Saccharomycetes</taxon>
        <taxon>Saccharomycetales</taxon>
        <taxon>Saccharomycetaceae</taxon>
        <taxon>Nakaseomyces</taxon>
    </lineage>
</organism>
<dbReference type="PANTHER" id="PTHR11972:SF178">
    <property type="entry name" value="FERRIC REDUCTASE TRANSMEMBRANE COMPONENT 8-RELATED"/>
    <property type="match status" value="1"/>
</dbReference>
<dbReference type="InterPro" id="IPR050369">
    <property type="entry name" value="RBOH/FRE"/>
</dbReference>
<keyword evidence="4" id="KW-0274">FAD</keyword>
<dbReference type="SUPFAM" id="SSF52343">
    <property type="entry name" value="Ferredoxin reductase-like, C-terminal NADP-linked domain"/>
    <property type="match status" value="1"/>
</dbReference>
<comment type="subcellular location">
    <subcellularLocation>
        <location evidence="1">Membrane</location>
        <topology evidence="1">Multi-pass membrane protein</topology>
    </subcellularLocation>
</comment>
<dbReference type="InterPro" id="IPR039261">
    <property type="entry name" value="FNR_nucleotide-bd"/>
</dbReference>
<dbReference type="Proteomes" id="UP001623330">
    <property type="component" value="Unassembled WGS sequence"/>
</dbReference>
<keyword evidence="3 11" id="KW-0812">Transmembrane</keyword>
<gene>
    <name evidence="13" type="ORF">RNJ44_01091</name>
</gene>
<feature type="region of interest" description="Disordered" evidence="10">
    <location>
        <begin position="544"/>
        <end position="570"/>
    </location>
</feature>
<feature type="transmembrane region" description="Helical" evidence="11">
    <location>
        <begin position="181"/>
        <end position="201"/>
    </location>
</feature>
<evidence type="ECO:0000256" key="4">
    <source>
        <dbReference type="ARBA" id="ARBA00022827"/>
    </source>
</evidence>
<reference evidence="13 14" key="1">
    <citation type="submission" date="2024-05" db="EMBL/GenBank/DDBJ databases">
        <title>Long read based assembly of the Candida bracarensis genome reveals expanded adhesin content.</title>
        <authorList>
            <person name="Marcet-Houben M."/>
            <person name="Ksiezopolska E."/>
            <person name="Gabaldon T."/>
        </authorList>
    </citation>
    <scope>NUCLEOTIDE SEQUENCE [LARGE SCALE GENOMIC DNA]</scope>
    <source>
        <strain evidence="13 14">CBM6</strain>
    </source>
</reference>
<evidence type="ECO:0000256" key="6">
    <source>
        <dbReference type="ARBA" id="ARBA00022989"/>
    </source>
</evidence>
<evidence type="ECO:0000256" key="7">
    <source>
        <dbReference type="ARBA" id="ARBA00023002"/>
    </source>
</evidence>
<accession>A0ABR4NQW6</accession>
<comment type="caution">
    <text evidence="13">The sequence shown here is derived from an EMBL/GenBank/DDBJ whole genome shotgun (WGS) entry which is preliminary data.</text>
</comment>
<feature type="transmembrane region" description="Helical" evidence="11">
    <location>
        <begin position="145"/>
        <end position="166"/>
    </location>
</feature>
<feature type="transmembrane region" description="Helical" evidence="11">
    <location>
        <begin position="395"/>
        <end position="414"/>
    </location>
</feature>
<dbReference type="SFLD" id="SFLDS00052">
    <property type="entry name" value="Ferric_Reductase_Domain"/>
    <property type="match status" value="1"/>
</dbReference>
<keyword evidence="7" id="KW-0560">Oxidoreductase</keyword>
<evidence type="ECO:0000256" key="8">
    <source>
        <dbReference type="ARBA" id="ARBA00023065"/>
    </source>
</evidence>
<evidence type="ECO:0000259" key="12">
    <source>
        <dbReference type="Pfam" id="PF01794"/>
    </source>
</evidence>
<protein>
    <submittedName>
        <fullName evidence="13">Ferric reductase transmembrane component 8</fullName>
    </submittedName>
</protein>
<keyword evidence="14" id="KW-1185">Reference proteome</keyword>
<keyword evidence="5" id="KW-0249">Electron transport</keyword>
<evidence type="ECO:0000256" key="3">
    <source>
        <dbReference type="ARBA" id="ARBA00022692"/>
    </source>
</evidence>
<feature type="transmembrane region" description="Helical" evidence="11">
    <location>
        <begin position="80"/>
        <end position="97"/>
    </location>
</feature>
<name>A0ABR4NQW6_9SACH</name>
<proteinExistence type="predicted"/>
<dbReference type="PANTHER" id="PTHR11972">
    <property type="entry name" value="NADPH OXIDASE"/>
    <property type="match status" value="1"/>
</dbReference>
<dbReference type="Gene3D" id="3.40.50.80">
    <property type="entry name" value="Nucleotide-binding domain of ferredoxin-NADP reductase (FNR) module"/>
    <property type="match status" value="1"/>
</dbReference>
<keyword evidence="9 11" id="KW-0472">Membrane</keyword>
<dbReference type="CDD" id="cd06186">
    <property type="entry name" value="NOX_Duox_like_FAD_NADP"/>
    <property type="match status" value="1"/>
</dbReference>
<evidence type="ECO:0000256" key="9">
    <source>
        <dbReference type="ARBA" id="ARBA00023136"/>
    </source>
</evidence>
<keyword evidence="8" id="KW-0813">Transport</keyword>
<feature type="compositionally biased region" description="Low complexity" evidence="10">
    <location>
        <begin position="552"/>
        <end position="564"/>
    </location>
</feature>
<evidence type="ECO:0000256" key="1">
    <source>
        <dbReference type="ARBA" id="ARBA00004141"/>
    </source>
</evidence>
<feature type="transmembrane region" description="Helical" evidence="11">
    <location>
        <begin position="208"/>
        <end position="226"/>
    </location>
</feature>
<dbReference type="InterPro" id="IPR013130">
    <property type="entry name" value="Fe3_Rdtase_TM_dom"/>
</dbReference>
<keyword evidence="2" id="KW-0285">Flavoprotein</keyword>
<dbReference type="SFLD" id="SFLDG01168">
    <property type="entry name" value="Ferric_reductase_subgroup_(FRE"/>
    <property type="match status" value="1"/>
</dbReference>
<sequence length="645" mass="74558">MDDSVTLAEKSPEKIAQSLIAAKYANLCFTAATIILCVIIPLYNRVQLSQRYFKIMHYFRHHFVFKHMWIHRMKLYHNKSLQLCLFWCTFISIFTLYGSQQNFYIIIKKLGRIAVALLPPLLFLTLRPSPLPNTLYLALLPFHKWIARTVVLASFLHSIFYAYIMYSNHVFIEKMKKPANLYGLAAMCLFILIAFSSVSMVRRSTYKVFYYIHYVSTWLVVILLHFHARPGIPYYTAMNMSILVAQIIYRLHVTRVSRATIVRISPSLTLVEFPIEDVAHKPKYPAAHVRLSLCHERSFLVNFFKRFMVPLQHPFTIANLPQDDKIQLIIKSNNFPLINNGKYYVTGAFEPVINFLTKPRNLQDSLSKYRENPFRFKSQALPKSPLNYIVDSQRVLIIVGGTGISFGLPLLRILNFNGCLVRLKWVIRDFRDLKILNHIKNNFEGMEVFISAEDTKEEDIVIDYRDNLLSDSDARESTPLLAHHRVDHDLFKENRPQGQRYMTSAMQQYGLQNVARNNTEDEIDFTDFAKKKKPVLQGIFREPSIIREPSQEESASATASATESASDEQRRIEIPSGVKVYFGRPRLAQDDYDWCVNERECGVNDIANDKRRVWVMAAGPPALIDSASRWATDSGLRFHGESFAV</sequence>
<feature type="domain" description="Ferric oxidoreductase" evidence="12">
    <location>
        <begin position="110"/>
        <end position="223"/>
    </location>
</feature>
<keyword evidence="6 11" id="KW-1133">Transmembrane helix</keyword>
<evidence type="ECO:0000256" key="2">
    <source>
        <dbReference type="ARBA" id="ARBA00022630"/>
    </source>
</evidence>